<dbReference type="GO" id="GO:0016020">
    <property type="term" value="C:membrane"/>
    <property type="evidence" value="ECO:0007669"/>
    <property type="project" value="UniProtKB-SubCell"/>
</dbReference>
<reference evidence="7 8" key="1">
    <citation type="submission" date="2017-10" db="EMBL/GenBank/DDBJ databases">
        <title>The draft genome sequence of Lewinella nigricans NBRC 102662.</title>
        <authorList>
            <person name="Wang K."/>
        </authorList>
    </citation>
    <scope>NUCLEOTIDE SEQUENCE [LARGE SCALE GENOMIC DNA]</scope>
    <source>
        <strain evidence="7 8">NBRC 102662</strain>
    </source>
</reference>
<dbReference type="EMBL" id="PDUD01000042">
    <property type="protein sequence ID" value="PHN02331.1"/>
    <property type="molecule type" value="Genomic_DNA"/>
</dbReference>
<feature type="transmembrane region" description="Helical" evidence="6">
    <location>
        <begin position="6"/>
        <end position="25"/>
    </location>
</feature>
<evidence type="ECO:0000256" key="4">
    <source>
        <dbReference type="ARBA" id="ARBA00022989"/>
    </source>
</evidence>
<dbReference type="PANTHER" id="PTHR42723">
    <property type="entry name" value="CHLOROPHYLL SYNTHASE"/>
    <property type="match status" value="1"/>
</dbReference>
<keyword evidence="5 6" id="KW-0472">Membrane</keyword>
<feature type="transmembrane region" description="Helical" evidence="6">
    <location>
        <begin position="90"/>
        <end position="121"/>
    </location>
</feature>
<keyword evidence="8" id="KW-1185">Reference proteome</keyword>
<evidence type="ECO:0000256" key="5">
    <source>
        <dbReference type="ARBA" id="ARBA00023136"/>
    </source>
</evidence>
<evidence type="ECO:0000256" key="3">
    <source>
        <dbReference type="ARBA" id="ARBA00022692"/>
    </source>
</evidence>
<feature type="transmembrane region" description="Helical" evidence="6">
    <location>
        <begin position="215"/>
        <end position="234"/>
    </location>
</feature>
<organism evidence="7 8">
    <name type="scientific">Flavilitoribacter nigricans (strain ATCC 23147 / DSM 23189 / NBRC 102662 / NCIMB 1420 / SS-2)</name>
    <name type="common">Lewinella nigricans</name>
    <dbReference type="NCBI Taxonomy" id="1122177"/>
    <lineage>
        <taxon>Bacteria</taxon>
        <taxon>Pseudomonadati</taxon>
        <taxon>Bacteroidota</taxon>
        <taxon>Saprospiria</taxon>
        <taxon>Saprospirales</taxon>
        <taxon>Lewinellaceae</taxon>
        <taxon>Flavilitoribacter</taxon>
    </lineage>
</organism>
<comment type="caution">
    <text evidence="7">The sequence shown here is derived from an EMBL/GenBank/DDBJ whole genome shotgun (WGS) entry which is preliminary data.</text>
</comment>
<dbReference type="NCBIfam" id="NF035940">
    <property type="entry name" value="prenyl_rel_EboC"/>
    <property type="match status" value="1"/>
</dbReference>
<dbReference type="PANTHER" id="PTHR42723:SF1">
    <property type="entry name" value="CHLOROPHYLL SYNTHASE, CHLOROPLASTIC"/>
    <property type="match status" value="1"/>
</dbReference>
<evidence type="ECO:0000256" key="6">
    <source>
        <dbReference type="SAM" id="Phobius"/>
    </source>
</evidence>
<comment type="subcellular location">
    <subcellularLocation>
        <location evidence="1">Membrane</location>
        <topology evidence="1">Multi-pass membrane protein</topology>
    </subcellularLocation>
</comment>
<keyword evidence="4 6" id="KW-1133">Transmembrane helix</keyword>
<dbReference type="InterPro" id="IPR044878">
    <property type="entry name" value="UbiA_sf"/>
</dbReference>
<feature type="transmembrane region" description="Helical" evidence="6">
    <location>
        <begin position="188"/>
        <end position="209"/>
    </location>
</feature>
<dbReference type="InterPro" id="IPR050475">
    <property type="entry name" value="Prenyltransferase_related"/>
</dbReference>
<proteinExistence type="predicted"/>
<dbReference type="GO" id="GO:0016765">
    <property type="term" value="F:transferase activity, transferring alkyl or aryl (other than methyl) groups"/>
    <property type="evidence" value="ECO:0007669"/>
    <property type="project" value="InterPro"/>
</dbReference>
<feature type="transmembrane region" description="Helical" evidence="6">
    <location>
        <begin position="37"/>
        <end position="57"/>
    </location>
</feature>
<name>A0A2D0N1C3_FLAN2</name>
<dbReference type="AlphaFoldDB" id="A0A2D0N1C3"/>
<dbReference type="InterPro" id="IPR000537">
    <property type="entry name" value="UbiA_prenyltransferase"/>
</dbReference>
<accession>A0A2D0N1C3</accession>
<feature type="transmembrane region" description="Helical" evidence="6">
    <location>
        <begin position="246"/>
        <end position="264"/>
    </location>
</feature>
<dbReference type="OrthoDB" id="2908954at2"/>
<keyword evidence="2" id="KW-1003">Cell membrane</keyword>
<protein>
    <submittedName>
        <fullName evidence="7">Polyprenyltransferase</fullName>
    </submittedName>
</protein>
<keyword evidence="3 6" id="KW-0812">Transmembrane</keyword>
<feature type="transmembrane region" description="Helical" evidence="6">
    <location>
        <begin position="157"/>
        <end position="176"/>
    </location>
</feature>
<keyword evidence="7" id="KW-0808">Transferase</keyword>
<dbReference type="Gene3D" id="1.10.357.140">
    <property type="entry name" value="UbiA prenyltransferase"/>
    <property type="match status" value="1"/>
</dbReference>
<sequence length="291" mass="30657">MRPANLITAIADVAAGMAVGLILAGGENIWKGLQLAWADYFLLWIATVGLYGGGVVFNDIFDLSIDRVERPERPLPSGAVSLQQATTLGIGLLSVGVLAAFAVNVIAGGVAILTAFLALLYDKVGKHHPFWGPLNMSLCRGANLMLGVSAFPESLNSAAVLMILPVIYISSITLISRGEVGGGNKTHLTLAVIGYALVGAILLSLDYLFPYNTLNTLPFIIAFFALVYPPLFRARNSQEAGDIRKAVKAGVITLILLDAALAAGFTDIGYGLLIACLLPVSLRLGKFFAVT</sequence>
<evidence type="ECO:0000256" key="2">
    <source>
        <dbReference type="ARBA" id="ARBA00022475"/>
    </source>
</evidence>
<evidence type="ECO:0000313" key="8">
    <source>
        <dbReference type="Proteomes" id="UP000223913"/>
    </source>
</evidence>
<evidence type="ECO:0000313" key="7">
    <source>
        <dbReference type="EMBL" id="PHN02331.1"/>
    </source>
</evidence>
<dbReference type="CDD" id="cd13964">
    <property type="entry name" value="PT_UbiA_1"/>
    <property type="match status" value="1"/>
</dbReference>
<gene>
    <name evidence="7" type="ORF">CRP01_32700</name>
</gene>
<dbReference type="Proteomes" id="UP000223913">
    <property type="component" value="Unassembled WGS sequence"/>
</dbReference>
<dbReference type="Pfam" id="PF01040">
    <property type="entry name" value="UbiA"/>
    <property type="match status" value="1"/>
</dbReference>
<evidence type="ECO:0000256" key="1">
    <source>
        <dbReference type="ARBA" id="ARBA00004141"/>
    </source>
</evidence>